<protein>
    <submittedName>
        <fullName evidence="1">Uncharacterized protein</fullName>
    </submittedName>
</protein>
<accession>A0A8H3LXS3</accession>
<sequence>MGREKPDWKSAFKKEVELNFFDVVTCNNSYPFILESNELTKSSSQIFWQIDSLDSNTNEHKECEDLYNQLITTTENILQILKEQKATENLKWAKSVKKIFIQLLRCKRKLNHINAYKKCL</sequence>
<dbReference type="AlphaFoldDB" id="A0A8H3LXS3"/>
<proteinExistence type="predicted"/>
<dbReference type="Proteomes" id="UP000615446">
    <property type="component" value="Unassembled WGS sequence"/>
</dbReference>
<name>A0A8H3LXS3_9GLOM</name>
<dbReference type="EMBL" id="BLAL01000223">
    <property type="protein sequence ID" value="GES93179.1"/>
    <property type="molecule type" value="Genomic_DNA"/>
</dbReference>
<comment type="caution">
    <text evidence="1">The sequence shown here is derived from an EMBL/GenBank/DDBJ whole genome shotgun (WGS) entry which is preliminary data.</text>
</comment>
<reference evidence="1" key="1">
    <citation type="submission" date="2019-10" db="EMBL/GenBank/DDBJ databases">
        <title>Conservation and host-specific expression of non-tandemly repeated heterogenous ribosome RNA gene in arbuscular mycorrhizal fungi.</title>
        <authorList>
            <person name="Maeda T."/>
            <person name="Kobayashi Y."/>
            <person name="Nakagawa T."/>
            <person name="Ezawa T."/>
            <person name="Yamaguchi K."/>
            <person name="Bino T."/>
            <person name="Nishimoto Y."/>
            <person name="Shigenobu S."/>
            <person name="Kawaguchi M."/>
        </authorList>
    </citation>
    <scope>NUCLEOTIDE SEQUENCE</scope>
    <source>
        <strain evidence="1">HR1</strain>
    </source>
</reference>
<organism evidence="1 2">
    <name type="scientific">Rhizophagus clarus</name>
    <dbReference type="NCBI Taxonomy" id="94130"/>
    <lineage>
        <taxon>Eukaryota</taxon>
        <taxon>Fungi</taxon>
        <taxon>Fungi incertae sedis</taxon>
        <taxon>Mucoromycota</taxon>
        <taxon>Glomeromycotina</taxon>
        <taxon>Glomeromycetes</taxon>
        <taxon>Glomerales</taxon>
        <taxon>Glomeraceae</taxon>
        <taxon>Rhizophagus</taxon>
    </lineage>
</organism>
<gene>
    <name evidence="1" type="ORF">RCL2_001993500</name>
</gene>
<evidence type="ECO:0000313" key="2">
    <source>
        <dbReference type="Proteomes" id="UP000615446"/>
    </source>
</evidence>
<evidence type="ECO:0000313" key="1">
    <source>
        <dbReference type="EMBL" id="GES93179.1"/>
    </source>
</evidence>